<reference evidence="2 3" key="1">
    <citation type="submission" date="2019-03" db="EMBL/GenBank/DDBJ databases">
        <title>Genomic Encyclopedia of Type Strains, Phase IV (KMG-IV): sequencing the most valuable type-strain genomes for metagenomic binning, comparative biology and taxonomic classification.</title>
        <authorList>
            <person name="Goeker M."/>
        </authorList>
    </citation>
    <scope>NUCLEOTIDE SEQUENCE [LARGE SCALE GENOMIC DNA]</scope>
    <source>
        <strain evidence="2 3">DSM 26377</strain>
    </source>
</reference>
<dbReference type="Gene3D" id="2.40.160.10">
    <property type="entry name" value="Porin"/>
    <property type="match status" value="1"/>
</dbReference>
<feature type="chain" id="PRO_5020313185" evidence="1">
    <location>
        <begin position="26"/>
        <end position="436"/>
    </location>
</feature>
<feature type="signal peptide" evidence="1">
    <location>
        <begin position="1"/>
        <end position="25"/>
    </location>
</feature>
<evidence type="ECO:0000313" key="3">
    <source>
        <dbReference type="Proteomes" id="UP000295341"/>
    </source>
</evidence>
<proteinExistence type="predicted"/>
<dbReference type="EMBL" id="SOBT01000012">
    <property type="protein sequence ID" value="TDU24180.1"/>
    <property type="molecule type" value="Genomic_DNA"/>
</dbReference>
<organism evidence="2 3">
    <name type="scientific">Panacagrimonas perspica</name>
    <dbReference type="NCBI Taxonomy" id="381431"/>
    <lineage>
        <taxon>Bacteria</taxon>
        <taxon>Pseudomonadati</taxon>
        <taxon>Pseudomonadota</taxon>
        <taxon>Gammaproteobacteria</taxon>
        <taxon>Nevskiales</taxon>
        <taxon>Nevskiaceae</taxon>
        <taxon>Panacagrimonas</taxon>
    </lineage>
</organism>
<dbReference type="AlphaFoldDB" id="A0A4R7NUL8"/>
<evidence type="ECO:0000313" key="2">
    <source>
        <dbReference type="EMBL" id="TDU24180.1"/>
    </source>
</evidence>
<sequence>MSSRSRLLSVVVAALCAVQPVASRAADELLETLAQKGVISMEDYEKLKAQRKTAPTVITDDGFRIATGDGGWSVQVGALQQLDLAAYKDDKIDLADGTEMRRSRLSAAGTFLKDWQYRVEYEFATSSAALTDAYVTYNAYKPVLVTLGQFKPPFGMEALSQDKSATFMERALPFYLVSPVVVRAPGAMLSSSGTNWSAAGGIFGEPIGNAQSGDEGYGAAARMSFAPLFTGSRIVHLGLSGQWRDPTQDNSSNTTGQKFDTVRFRAKPESNILAQRFVDTGELTDVKRYTFAGVEFAAQVDALSLQSEYQQVSVKRGAPANLDFDTWYAQLAYTLTGEARPYRVDRGVFEGIKPAKNFARGAGWGAFEVAARISELDLTDGPVNGGRERNATAAVSWYLNPFLRVSANYVKVLDVKGGAFDGEEPSVWQMRLQIAI</sequence>
<accession>A0A4R7NUL8</accession>
<keyword evidence="3" id="KW-1185">Reference proteome</keyword>
<dbReference type="Proteomes" id="UP000295341">
    <property type="component" value="Unassembled WGS sequence"/>
</dbReference>
<dbReference type="RefSeq" id="WP_133883601.1">
    <property type="nucleotide sequence ID" value="NZ_MWIN01000003.1"/>
</dbReference>
<dbReference type="InterPro" id="IPR010870">
    <property type="entry name" value="Porin_O/P"/>
</dbReference>
<protein>
    <submittedName>
        <fullName evidence="2">Phosphate-selective porin OprO/OprP</fullName>
    </submittedName>
</protein>
<gene>
    <name evidence="2" type="ORF">DFR24_4444</name>
</gene>
<name>A0A4R7NUL8_9GAMM</name>
<evidence type="ECO:0000256" key="1">
    <source>
        <dbReference type="SAM" id="SignalP"/>
    </source>
</evidence>
<comment type="caution">
    <text evidence="2">The sequence shown here is derived from an EMBL/GenBank/DDBJ whole genome shotgun (WGS) entry which is preliminary data.</text>
</comment>
<dbReference type="OrthoDB" id="9807854at2"/>
<keyword evidence="1" id="KW-0732">Signal</keyword>
<dbReference type="Pfam" id="PF07396">
    <property type="entry name" value="Porin_O_P"/>
    <property type="match status" value="1"/>
</dbReference>
<dbReference type="InterPro" id="IPR023614">
    <property type="entry name" value="Porin_dom_sf"/>
</dbReference>
<dbReference type="SUPFAM" id="SSF56935">
    <property type="entry name" value="Porins"/>
    <property type="match status" value="1"/>
</dbReference>